<dbReference type="InterPro" id="IPR020568">
    <property type="entry name" value="Ribosomal_Su5_D2-typ_SF"/>
</dbReference>
<feature type="domain" description="Exoribonuclease phosphorolytic" evidence="6">
    <location>
        <begin position="32"/>
        <end position="161"/>
    </location>
</feature>
<dbReference type="Pfam" id="PF03725">
    <property type="entry name" value="RNase_PH_C"/>
    <property type="match status" value="1"/>
</dbReference>
<dbReference type="GO" id="GO:0000049">
    <property type="term" value="F:tRNA binding"/>
    <property type="evidence" value="ECO:0007669"/>
    <property type="project" value="UniProtKB-KW"/>
</dbReference>
<evidence type="ECO:0000256" key="2">
    <source>
        <dbReference type="ARBA" id="ARBA00022552"/>
    </source>
</evidence>
<dbReference type="InterPro" id="IPR027408">
    <property type="entry name" value="PNPase/RNase_PH_dom_sf"/>
</dbReference>
<keyword evidence="4" id="KW-0819">tRNA processing</keyword>
<dbReference type="EMBL" id="VSSQ01014639">
    <property type="protein sequence ID" value="MPM54085.1"/>
    <property type="molecule type" value="Genomic_DNA"/>
</dbReference>
<dbReference type="GO" id="GO:0016075">
    <property type="term" value="P:rRNA catabolic process"/>
    <property type="evidence" value="ECO:0007669"/>
    <property type="project" value="TreeGrafter"/>
</dbReference>
<dbReference type="SUPFAM" id="SSF55666">
    <property type="entry name" value="Ribonuclease PH domain 2-like"/>
    <property type="match status" value="1"/>
</dbReference>
<dbReference type="InterPro" id="IPR015847">
    <property type="entry name" value="ExoRNase_PH_dom2"/>
</dbReference>
<dbReference type="Pfam" id="PF01138">
    <property type="entry name" value="RNase_PH"/>
    <property type="match status" value="1"/>
</dbReference>
<evidence type="ECO:0000259" key="7">
    <source>
        <dbReference type="Pfam" id="PF03725"/>
    </source>
</evidence>
<dbReference type="SUPFAM" id="SSF54211">
    <property type="entry name" value="Ribosomal protein S5 domain 2-like"/>
    <property type="match status" value="1"/>
</dbReference>
<dbReference type="FunFam" id="3.30.230.70:FF:000003">
    <property type="entry name" value="Ribonuclease PH"/>
    <property type="match status" value="1"/>
</dbReference>
<accession>A0A645ALH1</accession>
<feature type="domain" description="Exoribonuclease phosphorolytic" evidence="7">
    <location>
        <begin position="182"/>
        <end position="247"/>
    </location>
</feature>
<dbReference type="InterPro" id="IPR001247">
    <property type="entry name" value="ExoRNase_PH_dom1"/>
</dbReference>
<dbReference type="GO" id="GO:0008033">
    <property type="term" value="P:tRNA processing"/>
    <property type="evidence" value="ECO:0007669"/>
    <property type="project" value="UniProtKB-KW"/>
</dbReference>
<dbReference type="InterPro" id="IPR002381">
    <property type="entry name" value="RNase_PH_bac-type"/>
</dbReference>
<keyword evidence="8" id="KW-0808">Transferase</keyword>
<reference evidence="8" key="1">
    <citation type="submission" date="2019-08" db="EMBL/GenBank/DDBJ databases">
        <authorList>
            <person name="Kucharzyk K."/>
            <person name="Murdoch R.W."/>
            <person name="Higgins S."/>
            <person name="Loffler F."/>
        </authorList>
    </citation>
    <scope>NUCLEOTIDE SEQUENCE</scope>
</reference>
<comment type="caution">
    <text evidence="8">The sequence shown here is derived from an EMBL/GenBank/DDBJ whole genome shotgun (WGS) entry which is preliminary data.</text>
</comment>
<name>A0A645ALH1_9ZZZZ</name>
<dbReference type="PANTHER" id="PTHR11953:SF0">
    <property type="entry name" value="EXOSOME COMPLEX COMPONENT RRP41"/>
    <property type="match status" value="1"/>
</dbReference>
<evidence type="ECO:0000256" key="4">
    <source>
        <dbReference type="ARBA" id="ARBA00022694"/>
    </source>
</evidence>
<dbReference type="PANTHER" id="PTHR11953">
    <property type="entry name" value="EXOSOME COMPLEX COMPONENT"/>
    <property type="match status" value="1"/>
</dbReference>
<dbReference type="InterPro" id="IPR050080">
    <property type="entry name" value="RNase_PH"/>
</dbReference>
<keyword evidence="2" id="KW-0698">rRNA processing</keyword>
<evidence type="ECO:0000259" key="6">
    <source>
        <dbReference type="Pfam" id="PF01138"/>
    </source>
</evidence>
<dbReference type="AlphaFoldDB" id="A0A645ALH1"/>
<gene>
    <name evidence="8" type="primary">rph_13</name>
    <name evidence="8" type="ORF">SDC9_100858</name>
</gene>
<comment type="similarity">
    <text evidence="1">Belongs to the RNase PH family.</text>
</comment>
<dbReference type="GO" id="GO:0006364">
    <property type="term" value="P:rRNA processing"/>
    <property type="evidence" value="ECO:0007669"/>
    <property type="project" value="UniProtKB-KW"/>
</dbReference>
<dbReference type="CDD" id="cd11362">
    <property type="entry name" value="RNase_PH_bact"/>
    <property type="match status" value="1"/>
</dbReference>
<dbReference type="InterPro" id="IPR036345">
    <property type="entry name" value="ExoRNase_PH_dom2_sf"/>
</dbReference>
<protein>
    <submittedName>
        <fullName evidence="8">Ribonuclease PH</fullName>
        <ecNumber evidence="8">2.7.7.56</ecNumber>
    </submittedName>
</protein>
<evidence type="ECO:0000256" key="3">
    <source>
        <dbReference type="ARBA" id="ARBA00022555"/>
    </source>
</evidence>
<proteinExistence type="inferred from homology"/>
<dbReference type="EC" id="2.7.7.56" evidence="8"/>
<keyword evidence="3" id="KW-0820">tRNA-binding</keyword>
<evidence type="ECO:0000256" key="5">
    <source>
        <dbReference type="ARBA" id="ARBA00022884"/>
    </source>
</evidence>
<dbReference type="Gene3D" id="3.30.230.70">
    <property type="entry name" value="GHMP Kinase, N-terminal domain"/>
    <property type="match status" value="1"/>
</dbReference>
<keyword evidence="8" id="KW-0548">Nucleotidyltransferase</keyword>
<organism evidence="8">
    <name type="scientific">bioreactor metagenome</name>
    <dbReference type="NCBI Taxonomy" id="1076179"/>
    <lineage>
        <taxon>unclassified sequences</taxon>
        <taxon>metagenomes</taxon>
        <taxon>ecological metagenomes</taxon>
    </lineage>
</organism>
<dbReference type="GO" id="GO:0009022">
    <property type="term" value="F:tRNA nucleotidyltransferase activity"/>
    <property type="evidence" value="ECO:0007669"/>
    <property type="project" value="UniProtKB-EC"/>
</dbReference>
<evidence type="ECO:0000313" key="8">
    <source>
        <dbReference type="EMBL" id="MPM54085.1"/>
    </source>
</evidence>
<evidence type="ECO:0000256" key="1">
    <source>
        <dbReference type="ARBA" id="ARBA00006678"/>
    </source>
</evidence>
<sequence>MQVHRFRPTAIFLIFGERNRTMKRSDGRQPDELRHLKITPDFLSHPLGSALIAVGGTRVVCAASVESKVPPWMKLQKVSGGWLTCEYGMLPASTHERMKREASSGKQGGRTVEIQRLIGRSLRAVVDLEALGENTVYLDCDVIDADGGTRCAGITGAAVAAALALNSPWAKANLAKPAFKELVAAISVGIVNGVPVLDLNYAEDSTAEVDMNVVMTESGKLIEIQGTAEGTPFSRSQLNELIDLAESGLRQIFAMQRAVLEKALTPPKRPAPRSGNLGTIGNAFDAI</sequence>
<dbReference type="NCBIfam" id="TIGR01966">
    <property type="entry name" value="RNasePH"/>
    <property type="match status" value="1"/>
</dbReference>
<keyword evidence="5" id="KW-0694">RNA-binding</keyword>
<dbReference type="HAMAP" id="MF_00564">
    <property type="entry name" value="RNase_PH"/>
    <property type="match status" value="1"/>
</dbReference>